<dbReference type="CDD" id="cd00096">
    <property type="entry name" value="Ig"/>
    <property type="match status" value="1"/>
</dbReference>
<evidence type="ECO:0000313" key="2">
    <source>
        <dbReference type="Proteomes" id="UP000792457"/>
    </source>
</evidence>
<dbReference type="Gene3D" id="2.60.40.10">
    <property type="entry name" value="Immunoglobulins"/>
    <property type="match status" value="1"/>
</dbReference>
<dbReference type="EMBL" id="KZ308152">
    <property type="protein sequence ID" value="KAG8223114.1"/>
    <property type="molecule type" value="Genomic_DNA"/>
</dbReference>
<dbReference type="InterPro" id="IPR013783">
    <property type="entry name" value="Ig-like_fold"/>
</dbReference>
<dbReference type="InterPro" id="IPR036179">
    <property type="entry name" value="Ig-like_dom_sf"/>
</dbReference>
<name>A0A8K0NX81_LADFU</name>
<sequence>MGTNFTSNPLRAKGLFGNGKPTPTVSWFIGDKLVNGVTEERSPGVVVNRLEVRDIRRAHLNATLRCQASNTKLALPVERSLKLDLLLELRGNSFTNINALVIRVYLYGVFGVRYMMTYKN</sequence>
<evidence type="ECO:0008006" key="3">
    <source>
        <dbReference type="Google" id="ProtNLM"/>
    </source>
</evidence>
<reference evidence="1" key="1">
    <citation type="submission" date="2013-04" db="EMBL/GenBank/DDBJ databases">
        <authorList>
            <person name="Qu J."/>
            <person name="Murali S.C."/>
            <person name="Bandaranaike D."/>
            <person name="Bellair M."/>
            <person name="Blankenburg K."/>
            <person name="Chao H."/>
            <person name="Dinh H."/>
            <person name="Doddapaneni H."/>
            <person name="Downs B."/>
            <person name="Dugan-Rocha S."/>
            <person name="Elkadiri S."/>
            <person name="Gnanaolivu R.D."/>
            <person name="Hernandez B."/>
            <person name="Javaid M."/>
            <person name="Jayaseelan J.C."/>
            <person name="Lee S."/>
            <person name="Li M."/>
            <person name="Ming W."/>
            <person name="Munidasa M."/>
            <person name="Muniz J."/>
            <person name="Nguyen L."/>
            <person name="Ongeri F."/>
            <person name="Osuji N."/>
            <person name="Pu L.-L."/>
            <person name="Puazo M."/>
            <person name="Qu C."/>
            <person name="Quiroz J."/>
            <person name="Raj R."/>
            <person name="Weissenberger G."/>
            <person name="Xin Y."/>
            <person name="Zou X."/>
            <person name="Han Y."/>
            <person name="Richards S."/>
            <person name="Worley K."/>
            <person name="Muzny D."/>
            <person name="Gibbs R."/>
        </authorList>
    </citation>
    <scope>NUCLEOTIDE SEQUENCE</scope>
    <source>
        <strain evidence="1">Sampled in the wild</strain>
    </source>
</reference>
<accession>A0A8K0NX81</accession>
<dbReference type="PANTHER" id="PTHR23278:SF19">
    <property type="entry name" value="OBSCURIN"/>
    <property type="match status" value="1"/>
</dbReference>
<dbReference type="AlphaFoldDB" id="A0A8K0NX81"/>
<keyword evidence="2" id="KW-1185">Reference proteome</keyword>
<dbReference type="PANTHER" id="PTHR23278">
    <property type="entry name" value="SIDESTEP PROTEIN"/>
    <property type="match status" value="1"/>
</dbReference>
<evidence type="ECO:0000313" key="1">
    <source>
        <dbReference type="EMBL" id="KAG8223114.1"/>
    </source>
</evidence>
<proteinExistence type="predicted"/>
<reference evidence="1" key="2">
    <citation type="submission" date="2017-10" db="EMBL/GenBank/DDBJ databases">
        <title>Ladona fulva Genome sequencing and assembly.</title>
        <authorList>
            <person name="Murali S."/>
            <person name="Richards S."/>
            <person name="Bandaranaike D."/>
            <person name="Bellair M."/>
            <person name="Blankenburg K."/>
            <person name="Chao H."/>
            <person name="Dinh H."/>
            <person name="Doddapaneni H."/>
            <person name="Dugan-Rocha S."/>
            <person name="Elkadiri S."/>
            <person name="Gnanaolivu R."/>
            <person name="Hernandez B."/>
            <person name="Skinner E."/>
            <person name="Javaid M."/>
            <person name="Lee S."/>
            <person name="Li M."/>
            <person name="Ming W."/>
            <person name="Munidasa M."/>
            <person name="Muniz J."/>
            <person name="Nguyen L."/>
            <person name="Hughes D."/>
            <person name="Osuji N."/>
            <person name="Pu L.-L."/>
            <person name="Puazo M."/>
            <person name="Qu C."/>
            <person name="Quiroz J."/>
            <person name="Raj R."/>
            <person name="Weissenberger G."/>
            <person name="Xin Y."/>
            <person name="Zou X."/>
            <person name="Han Y."/>
            <person name="Worley K."/>
            <person name="Muzny D."/>
            <person name="Gibbs R."/>
        </authorList>
    </citation>
    <scope>NUCLEOTIDE SEQUENCE</scope>
    <source>
        <strain evidence="1">Sampled in the wild</strain>
    </source>
</reference>
<dbReference type="OrthoDB" id="10055806at2759"/>
<dbReference type="Proteomes" id="UP000792457">
    <property type="component" value="Unassembled WGS sequence"/>
</dbReference>
<dbReference type="SUPFAM" id="SSF48726">
    <property type="entry name" value="Immunoglobulin"/>
    <property type="match status" value="1"/>
</dbReference>
<organism evidence="1 2">
    <name type="scientific">Ladona fulva</name>
    <name type="common">Scarce chaser dragonfly</name>
    <name type="synonym">Libellula fulva</name>
    <dbReference type="NCBI Taxonomy" id="123851"/>
    <lineage>
        <taxon>Eukaryota</taxon>
        <taxon>Metazoa</taxon>
        <taxon>Ecdysozoa</taxon>
        <taxon>Arthropoda</taxon>
        <taxon>Hexapoda</taxon>
        <taxon>Insecta</taxon>
        <taxon>Pterygota</taxon>
        <taxon>Palaeoptera</taxon>
        <taxon>Odonata</taxon>
        <taxon>Epiprocta</taxon>
        <taxon>Anisoptera</taxon>
        <taxon>Libelluloidea</taxon>
        <taxon>Libellulidae</taxon>
        <taxon>Ladona</taxon>
    </lineage>
</organism>
<gene>
    <name evidence="1" type="ORF">J437_LFUL014243</name>
</gene>
<comment type="caution">
    <text evidence="1">The sequence shown here is derived from an EMBL/GenBank/DDBJ whole genome shotgun (WGS) entry which is preliminary data.</text>
</comment>
<protein>
    <recommendedName>
        <fullName evidence="3">Ig-like domain-containing protein</fullName>
    </recommendedName>
</protein>